<feature type="region of interest" description="Disordered" evidence="1">
    <location>
        <begin position="1"/>
        <end position="54"/>
    </location>
</feature>
<proteinExistence type="predicted"/>
<reference evidence="2 3" key="1">
    <citation type="journal article" date="2018" name="Sci. Rep.">
        <title>Genome sequence of the cauliflower mushroom Sparassis crispa (Hanabiratake) and its association with beneficial usage.</title>
        <authorList>
            <person name="Kiyama R."/>
            <person name="Furutani Y."/>
            <person name="Kawaguchi K."/>
            <person name="Nakanishi T."/>
        </authorList>
    </citation>
    <scope>NUCLEOTIDE SEQUENCE [LARGE SCALE GENOMIC DNA]</scope>
</reference>
<gene>
    <name evidence="2" type="ORF">SCP_0208930</name>
</gene>
<dbReference type="Proteomes" id="UP000287166">
    <property type="component" value="Unassembled WGS sequence"/>
</dbReference>
<feature type="compositionally biased region" description="Polar residues" evidence="1">
    <location>
        <begin position="1"/>
        <end position="11"/>
    </location>
</feature>
<keyword evidence="3" id="KW-1185">Reference proteome</keyword>
<organism evidence="2 3">
    <name type="scientific">Sparassis crispa</name>
    <dbReference type="NCBI Taxonomy" id="139825"/>
    <lineage>
        <taxon>Eukaryota</taxon>
        <taxon>Fungi</taxon>
        <taxon>Dikarya</taxon>
        <taxon>Basidiomycota</taxon>
        <taxon>Agaricomycotina</taxon>
        <taxon>Agaricomycetes</taxon>
        <taxon>Polyporales</taxon>
        <taxon>Sparassidaceae</taxon>
        <taxon>Sparassis</taxon>
    </lineage>
</organism>
<name>A0A401GC41_9APHY</name>
<evidence type="ECO:0000313" key="3">
    <source>
        <dbReference type="Proteomes" id="UP000287166"/>
    </source>
</evidence>
<dbReference type="EMBL" id="BFAD01000002">
    <property type="protein sequence ID" value="GBE79693.1"/>
    <property type="molecule type" value="Genomic_DNA"/>
</dbReference>
<dbReference type="RefSeq" id="XP_027610606.1">
    <property type="nucleotide sequence ID" value="XM_027754805.1"/>
</dbReference>
<feature type="compositionally biased region" description="Low complexity" evidence="1">
    <location>
        <begin position="33"/>
        <end position="46"/>
    </location>
</feature>
<dbReference type="GeneID" id="38776610"/>
<evidence type="ECO:0000313" key="2">
    <source>
        <dbReference type="EMBL" id="GBE79693.1"/>
    </source>
</evidence>
<dbReference type="AlphaFoldDB" id="A0A401GC41"/>
<evidence type="ECO:0000256" key="1">
    <source>
        <dbReference type="SAM" id="MobiDB-lite"/>
    </source>
</evidence>
<dbReference type="InParanoid" id="A0A401GC41"/>
<protein>
    <submittedName>
        <fullName evidence="2">Uncharacterized protein</fullName>
    </submittedName>
</protein>
<comment type="caution">
    <text evidence="2">The sequence shown here is derived from an EMBL/GenBank/DDBJ whole genome shotgun (WGS) entry which is preliminary data.</text>
</comment>
<sequence>MSSPLGLSQSYPLVDEDALDERLNEPSTEDDAQPSTSQPHHSPPTSQEDRWLGSDPLWLPPMLFHSSEFDNISTCNNAPPVTVHGPALPSDHPHQLYDDWGGIVHHGRPGIEETKDAQPPTLAQLAREMAGLENDGFDVESTVQCDAEGPQSFATWQMDSFQESLQHGPQYIRELFAEEGWWPWQDKEVSKLELKLDEANREIALLA</sequence>
<accession>A0A401GC41</accession>
<dbReference type="OrthoDB" id="3068541at2759"/>